<evidence type="ECO:0000256" key="2">
    <source>
        <dbReference type="ARBA" id="ARBA00004713"/>
    </source>
</evidence>
<evidence type="ECO:0000313" key="13">
    <source>
        <dbReference type="EMBL" id="MBE1237981.1"/>
    </source>
</evidence>
<evidence type="ECO:0000313" key="14">
    <source>
        <dbReference type="Proteomes" id="UP000631034"/>
    </source>
</evidence>
<keyword evidence="10" id="KW-0472">Membrane</keyword>
<feature type="active site" description="Proton acceptor" evidence="8">
    <location>
        <position position="62"/>
    </location>
</feature>
<comment type="subcellular location">
    <subcellularLocation>
        <location evidence="10">Cell membrane</location>
    </subcellularLocation>
</comment>
<comment type="similarity">
    <text evidence="10">Belongs to the glycosyltransferase group 1 family.</text>
</comment>
<dbReference type="AlphaFoldDB" id="A0A8J7CWW1"/>
<evidence type="ECO:0000256" key="9">
    <source>
        <dbReference type="PIRSR" id="PIRSR639901-2"/>
    </source>
</evidence>
<organism evidence="13 14">
    <name type="scientific">Phaeovibrio sulfidiphilus</name>
    <dbReference type="NCBI Taxonomy" id="1220600"/>
    <lineage>
        <taxon>Bacteria</taxon>
        <taxon>Pseudomonadati</taxon>
        <taxon>Pseudomonadota</taxon>
        <taxon>Alphaproteobacteria</taxon>
        <taxon>Rhodospirillales</taxon>
        <taxon>Rhodospirillaceae</taxon>
        <taxon>Phaeovibrio</taxon>
    </lineage>
</organism>
<feature type="site" description="Transition state stabilizer" evidence="9">
    <location>
        <position position="132"/>
    </location>
</feature>
<dbReference type="EC" id="2.4.99.12" evidence="3 10"/>
<feature type="region of interest" description="Disordered" evidence="11">
    <location>
        <begin position="29"/>
        <end position="50"/>
    </location>
</feature>
<dbReference type="GO" id="GO:0005886">
    <property type="term" value="C:plasma membrane"/>
    <property type="evidence" value="ECO:0007669"/>
    <property type="project" value="UniProtKB-SubCell"/>
</dbReference>
<comment type="catalytic activity">
    <reaction evidence="7 10">
        <text>lipid IVA (E. coli) + CMP-3-deoxy-beta-D-manno-octulosonate = alpha-Kdo-(2-&gt;6)-lipid IVA (E. coli) + CMP + H(+)</text>
        <dbReference type="Rhea" id="RHEA:28066"/>
        <dbReference type="ChEBI" id="CHEBI:15378"/>
        <dbReference type="ChEBI" id="CHEBI:58603"/>
        <dbReference type="ChEBI" id="CHEBI:60364"/>
        <dbReference type="ChEBI" id="CHEBI:60377"/>
        <dbReference type="ChEBI" id="CHEBI:85987"/>
        <dbReference type="EC" id="2.4.99.12"/>
    </reaction>
</comment>
<dbReference type="Gene3D" id="3.40.50.11720">
    <property type="entry name" value="3-Deoxy-D-manno-octulosonic-acid transferase, N-terminal domain"/>
    <property type="match status" value="1"/>
</dbReference>
<evidence type="ECO:0000256" key="11">
    <source>
        <dbReference type="SAM" id="MobiDB-lite"/>
    </source>
</evidence>
<dbReference type="PANTHER" id="PTHR42755:SF1">
    <property type="entry name" value="3-DEOXY-D-MANNO-OCTULOSONIC ACID TRANSFERASE, MITOCHONDRIAL-RELATED"/>
    <property type="match status" value="1"/>
</dbReference>
<proteinExistence type="inferred from homology"/>
<dbReference type="UniPathway" id="UPA00958"/>
<dbReference type="GO" id="GO:0009244">
    <property type="term" value="P:lipopolysaccharide core region biosynthetic process"/>
    <property type="evidence" value="ECO:0007669"/>
    <property type="project" value="UniProtKB-UniRule"/>
</dbReference>
<dbReference type="RefSeq" id="WP_192534993.1">
    <property type="nucleotide sequence ID" value="NZ_JACZHT010000010.1"/>
</dbReference>
<dbReference type="GO" id="GO:0009245">
    <property type="term" value="P:lipid A biosynthetic process"/>
    <property type="evidence" value="ECO:0007669"/>
    <property type="project" value="TreeGrafter"/>
</dbReference>
<feature type="domain" description="3-deoxy-D-manno-octulosonic-acid transferase N-terminal" evidence="12">
    <location>
        <begin position="35"/>
        <end position="209"/>
    </location>
</feature>
<reference evidence="13" key="1">
    <citation type="submission" date="2020-10" db="EMBL/GenBank/DDBJ databases">
        <title>Genome sequence of the unusual species of purple photosynthetic bacteria, Phaeovibrio sulfidiphilus DSM 23193, type strain.</title>
        <authorList>
            <person name="Kyndt J.A."/>
            <person name="Meyer T.E."/>
        </authorList>
    </citation>
    <scope>NUCLEOTIDE SEQUENCE</scope>
    <source>
        <strain evidence="13">DSM 23193</strain>
    </source>
</reference>
<feature type="compositionally biased region" description="Basic and acidic residues" evidence="11">
    <location>
        <begin position="29"/>
        <end position="48"/>
    </location>
</feature>
<evidence type="ECO:0000256" key="7">
    <source>
        <dbReference type="ARBA" id="ARBA00049183"/>
    </source>
</evidence>
<dbReference type="GO" id="GO:0043842">
    <property type="term" value="F:Kdo transferase activity"/>
    <property type="evidence" value="ECO:0007669"/>
    <property type="project" value="UniProtKB-EC"/>
</dbReference>
<evidence type="ECO:0000256" key="4">
    <source>
        <dbReference type="ARBA" id="ARBA00019077"/>
    </source>
</evidence>
<comment type="pathway">
    <text evidence="2 10">Bacterial outer membrane biogenesis; LPS core biosynthesis.</text>
</comment>
<evidence type="ECO:0000256" key="6">
    <source>
        <dbReference type="ARBA" id="ARBA00031445"/>
    </source>
</evidence>
<keyword evidence="14" id="KW-1185">Reference proteome</keyword>
<evidence type="ECO:0000256" key="3">
    <source>
        <dbReference type="ARBA" id="ARBA00012621"/>
    </source>
</evidence>
<dbReference type="Gene3D" id="3.40.50.2000">
    <property type="entry name" value="Glycogen Phosphorylase B"/>
    <property type="match status" value="1"/>
</dbReference>
<evidence type="ECO:0000256" key="1">
    <source>
        <dbReference type="ARBA" id="ARBA00003394"/>
    </source>
</evidence>
<name>A0A8J7CWW1_9PROT</name>
<evidence type="ECO:0000256" key="5">
    <source>
        <dbReference type="ARBA" id="ARBA00022679"/>
    </source>
</evidence>
<evidence type="ECO:0000259" key="12">
    <source>
        <dbReference type="Pfam" id="PF04413"/>
    </source>
</evidence>
<evidence type="ECO:0000256" key="8">
    <source>
        <dbReference type="PIRSR" id="PIRSR639901-1"/>
    </source>
</evidence>
<dbReference type="Pfam" id="PF04413">
    <property type="entry name" value="Glycos_transf_N"/>
    <property type="match status" value="1"/>
</dbReference>
<sequence>MISYAFYRGASRLASPALSPLLNYRLSRGKEDPERVGERRGEPGRPRPEGPLVWLHGASVGEALALLPVIERTRARFPEATLLLTTGTRTSAEIMGNRLPPGVLHQYIPVDLPGAVTRFFDHWRPDLIVWTESDLWPNHLMEARSRGIPCVLLNGRMSARSWSRWRFGRPLVSPLLEGFALVLGQTRDDTQRLRDLGAKTADCVGNLKHAASPPPFVPEDLARAKDAMGSRPRWILASSHADEELLAASVHRSLKPRVPGLLTLIVPRHANRSGAIKARLEQDGLSVALRSDGWPAPDTDVLLGDTMGEMGLYYRLAPVVVMGKTFPEACARTGGQNPLEPALLDSALLWGPGMENFTEIAAGLEAAGGALRVSDRNDLEDQLAQLLGSRDRTAELAAAAGAWARGERQVIDRIMERLAPFLETACRTPDGNGS</sequence>
<dbReference type="InterPro" id="IPR039901">
    <property type="entry name" value="Kdotransferase"/>
</dbReference>
<dbReference type="Proteomes" id="UP000631034">
    <property type="component" value="Unassembled WGS sequence"/>
</dbReference>
<evidence type="ECO:0000256" key="10">
    <source>
        <dbReference type="RuleBase" id="RU365103"/>
    </source>
</evidence>
<keyword evidence="10" id="KW-0448">Lipopolysaccharide biosynthesis</keyword>
<dbReference type="InterPro" id="IPR038107">
    <property type="entry name" value="Glycos_transf_N_sf"/>
</dbReference>
<feature type="site" description="Transition state stabilizer" evidence="9">
    <location>
        <position position="208"/>
    </location>
</feature>
<keyword evidence="5 10" id="KW-0808">Transferase</keyword>
<keyword evidence="10" id="KW-1003">Cell membrane</keyword>
<comment type="caution">
    <text evidence="13">The sequence shown here is derived from an EMBL/GenBank/DDBJ whole genome shotgun (WGS) entry which is preliminary data.</text>
</comment>
<protein>
    <recommendedName>
        <fullName evidence="4 10">3-deoxy-D-manno-octulosonic acid transferase</fullName>
        <shortName evidence="10">Kdo transferase</shortName>
        <ecNumber evidence="3 10">2.4.99.12</ecNumber>
    </recommendedName>
    <alternativeName>
        <fullName evidence="6 10">Lipid IV(A) 3-deoxy-D-manno-octulosonic acid transferase</fullName>
    </alternativeName>
</protein>
<dbReference type="InterPro" id="IPR007507">
    <property type="entry name" value="Glycos_transf_N"/>
</dbReference>
<dbReference type="EMBL" id="JACZHT010000010">
    <property type="protein sequence ID" value="MBE1237981.1"/>
    <property type="molecule type" value="Genomic_DNA"/>
</dbReference>
<dbReference type="PANTHER" id="PTHR42755">
    <property type="entry name" value="3-DEOXY-MANNO-OCTULOSONATE CYTIDYLYLTRANSFERASE"/>
    <property type="match status" value="1"/>
</dbReference>
<comment type="function">
    <text evidence="1 10">Involved in lipopolysaccharide (LPS) biosynthesis. Catalyzes the transfer of 3-deoxy-D-manno-octulosonate (Kdo) residue(s) from CMP-Kdo to lipid IV(A), the tetraacyldisaccharide-1,4'-bisphosphate precursor of lipid A.</text>
</comment>
<accession>A0A8J7CWW1</accession>
<gene>
    <name evidence="13" type="ORF">IHV25_10045</name>
</gene>